<dbReference type="RefSeq" id="WP_310891160.1">
    <property type="nucleotide sequence ID" value="NZ_BAAAGR010000001.1"/>
</dbReference>
<reference evidence="2 3" key="1">
    <citation type="submission" date="2021-06" db="EMBL/GenBank/DDBJ databases">
        <title>Genome-based taxonomic framework of Microbacterium strains isolated from marine environment, the description of four new species and reclassification of four preexisting species.</title>
        <authorList>
            <person name="Lee S.D."/>
            <person name="Kim S.-M."/>
            <person name="Byeon Y.-S."/>
            <person name="Yang H.L."/>
            <person name="Kim I.S."/>
        </authorList>
    </citation>
    <scope>NUCLEOTIDE SEQUENCE [LARGE SCALE GENOMIC DNA]</scope>
    <source>
        <strain evidence="2 3">KACC 20514</strain>
    </source>
</reference>
<dbReference type="Pfam" id="PF12900">
    <property type="entry name" value="Pyridox_ox_2"/>
    <property type="match status" value="1"/>
</dbReference>
<dbReference type="InterPro" id="IPR024747">
    <property type="entry name" value="Pyridox_Oxase-rel"/>
</dbReference>
<evidence type="ECO:0000256" key="1">
    <source>
        <dbReference type="SAM" id="MobiDB-lite"/>
    </source>
</evidence>
<sequence length="181" mass="18944">MHAPSPEMEVLEVAECWRLLRIGHLGRIAVVEPDGSPDLFPVNYVAGADALFLRTAPGAKLDAFAAGRPVAFEIDRENHGDVWSVVVRGRARILDTDAEVEASGVRGLRSAGSWVKNEVVRVDPDRVSGRRFLRASRSAASGSAGVGVSAPASAALAGHAGHDGKPKPIPHLPPRPGGSAV</sequence>
<name>A0AAJ2HJ76_9MICO</name>
<dbReference type="EMBL" id="JAHWXH010000001">
    <property type="protein sequence ID" value="MDS0245359.1"/>
    <property type="molecule type" value="Genomic_DNA"/>
</dbReference>
<evidence type="ECO:0000313" key="3">
    <source>
        <dbReference type="Proteomes" id="UP001183582"/>
    </source>
</evidence>
<dbReference type="GeneID" id="301457961"/>
<gene>
    <name evidence="2" type="ORF">KZC50_06990</name>
</gene>
<proteinExistence type="predicted"/>
<dbReference type="InterPro" id="IPR012349">
    <property type="entry name" value="Split_barrel_FMN-bd"/>
</dbReference>
<organism evidence="2 3">
    <name type="scientific">Microbacterium aurantiacum</name>
    <dbReference type="NCBI Taxonomy" id="162393"/>
    <lineage>
        <taxon>Bacteria</taxon>
        <taxon>Bacillati</taxon>
        <taxon>Actinomycetota</taxon>
        <taxon>Actinomycetes</taxon>
        <taxon>Micrococcales</taxon>
        <taxon>Microbacteriaceae</taxon>
        <taxon>Microbacterium</taxon>
    </lineage>
</organism>
<dbReference type="SUPFAM" id="SSF50475">
    <property type="entry name" value="FMN-binding split barrel"/>
    <property type="match status" value="1"/>
</dbReference>
<feature type="region of interest" description="Disordered" evidence="1">
    <location>
        <begin position="156"/>
        <end position="181"/>
    </location>
</feature>
<accession>A0AAJ2HJ76</accession>
<evidence type="ECO:0000313" key="2">
    <source>
        <dbReference type="EMBL" id="MDS0245359.1"/>
    </source>
</evidence>
<comment type="caution">
    <text evidence="2">The sequence shown here is derived from an EMBL/GenBank/DDBJ whole genome shotgun (WGS) entry which is preliminary data.</text>
</comment>
<dbReference type="Gene3D" id="2.30.110.10">
    <property type="entry name" value="Electron Transport, Fmn-binding Protein, Chain A"/>
    <property type="match status" value="1"/>
</dbReference>
<feature type="compositionally biased region" description="Pro residues" evidence="1">
    <location>
        <begin position="167"/>
        <end position="181"/>
    </location>
</feature>
<dbReference type="AlphaFoldDB" id="A0AAJ2HJ76"/>
<protein>
    <submittedName>
        <fullName evidence="2">Pyridoxamine 5'-phosphate oxidase family protein</fullName>
    </submittedName>
</protein>
<dbReference type="Proteomes" id="UP001183582">
    <property type="component" value="Unassembled WGS sequence"/>
</dbReference>